<dbReference type="EMBL" id="AWXR01000013">
    <property type="protein sequence ID" value="ERM83487.1"/>
    <property type="molecule type" value="Genomic_DNA"/>
</dbReference>
<name>U5C5L4_9BACT</name>
<dbReference type="AlphaFoldDB" id="U5C5L4"/>
<gene>
    <name evidence="2" type="ORF">P872_03650</name>
</gene>
<accession>U5C5L4</accession>
<keyword evidence="1" id="KW-0472">Membrane</keyword>
<keyword evidence="1" id="KW-0812">Transmembrane</keyword>
<feature type="transmembrane region" description="Helical" evidence="1">
    <location>
        <begin position="7"/>
        <end position="27"/>
    </location>
</feature>
<keyword evidence="3" id="KW-1185">Reference proteome</keyword>
<evidence type="ECO:0000256" key="1">
    <source>
        <dbReference type="SAM" id="Phobius"/>
    </source>
</evidence>
<protein>
    <submittedName>
        <fullName evidence="2">Uncharacterized protein</fullName>
    </submittedName>
</protein>
<evidence type="ECO:0000313" key="3">
    <source>
        <dbReference type="Proteomes" id="UP000016843"/>
    </source>
</evidence>
<organism evidence="2 3">
    <name type="scientific">Rhodonellum psychrophilum GCM71 = DSM 17998</name>
    <dbReference type="NCBI Taxonomy" id="1123057"/>
    <lineage>
        <taxon>Bacteria</taxon>
        <taxon>Pseudomonadati</taxon>
        <taxon>Bacteroidota</taxon>
        <taxon>Cytophagia</taxon>
        <taxon>Cytophagales</taxon>
        <taxon>Cytophagaceae</taxon>
        <taxon>Rhodonellum</taxon>
    </lineage>
</organism>
<keyword evidence="1" id="KW-1133">Transmembrane helix</keyword>
<dbReference type="Proteomes" id="UP000016843">
    <property type="component" value="Unassembled WGS sequence"/>
</dbReference>
<reference evidence="2 3" key="1">
    <citation type="journal article" date="2013" name="Genome Announc.">
        <title>Draft Genome Sequence of the Psychrophilic and Alkaliphilic Rhodonellum psychrophilum Strain GCM71T.</title>
        <authorList>
            <person name="Hauptmann A.L."/>
            <person name="Glaring M.A."/>
            <person name="Hallin P.F."/>
            <person name="Prieme A."/>
            <person name="Stougaard P."/>
        </authorList>
    </citation>
    <scope>NUCLEOTIDE SEQUENCE [LARGE SCALE GENOMIC DNA]</scope>
    <source>
        <strain evidence="2 3">GCM71</strain>
    </source>
</reference>
<sequence length="32" mass="3732">MKIKMKSVAFILIFLEVYQIIGFFSALPKKKV</sequence>
<comment type="caution">
    <text evidence="2">The sequence shown here is derived from an EMBL/GenBank/DDBJ whole genome shotgun (WGS) entry which is preliminary data.</text>
</comment>
<proteinExistence type="predicted"/>
<evidence type="ECO:0000313" key="2">
    <source>
        <dbReference type="EMBL" id="ERM83487.1"/>
    </source>
</evidence>